<dbReference type="SUPFAM" id="SSF46785">
    <property type="entry name" value="Winged helix' DNA-binding domain"/>
    <property type="match status" value="1"/>
</dbReference>
<dbReference type="InterPro" id="IPR036390">
    <property type="entry name" value="WH_DNA-bd_sf"/>
</dbReference>
<evidence type="ECO:0000313" key="3">
    <source>
        <dbReference type="EMBL" id="ACM05936.1"/>
    </source>
</evidence>
<sequence length="346" mass="39641">MVGSGAAVIERLGEGDRVARLVDLLVMLAQAPKRYTRRELAARYQVSERQIGKDLQFLRERLGLAIERAPGGGYYLVSVPRLPSLQLELPQALALLLAAEAGHMIPGISSQELSAALERLRAILPDKMRTLLGHSLQARRPSRLDEHRRKRLFALLEAMALQHTVEMTYRTASRGNQAESRRFDPYCVFPFGRSWYVVGWCHLRSDVRTFKVDRIEYLRDTRVPFRVRSDFSLREFLTKSWGVFQTSELPTEEVELEFSQTAAPWIAEEEWHPSQEIDPLPDGRIRFRVRIPVTPDFVRWVLNYGVDVTVIRPESLREQVLAQARGILRHYGVRETGQLGTAEAAR</sequence>
<dbReference type="PROSITE" id="PS52050">
    <property type="entry name" value="WYL"/>
    <property type="match status" value="1"/>
</dbReference>
<evidence type="ECO:0000259" key="2">
    <source>
        <dbReference type="Pfam" id="PF25583"/>
    </source>
</evidence>
<feature type="domain" description="WCX" evidence="2">
    <location>
        <begin position="251"/>
        <end position="328"/>
    </location>
</feature>
<dbReference type="InterPro" id="IPR028349">
    <property type="entry name" value="PafC-like"/>
</dbReference>
<dbReference type="Pfam" id="PF25583">
    <property type="entry name" value="WCX"/>
    <property type="match status" value="1"/>
</dbReference>
<dbReference type="KEGG" id="tro:trd_1540"/>
<dbReference type="InterPro" id="IPR036388">
    <property type="entry name" value="WH-like_DNA-bd_sf"/>
</dbReference>
<dbReference type="InterPro" id="IPR026881">
    <property type="entry name" value="WYL_dom"/>
</dbReference>
<dbReference type="STRING" id="309801.trd_1540"/>
<dbReference type="InterPro" id="IPR051534">
    <property type="entry name" value="CBASS_pafABC_assoc_protein"/>
</dbReference>
<dbReference type="PANTHER" id="PTHR34580">
    <property type="match status" value="1"/>
</dbReference>
<proteinExistence type="predicted"/>
<dbReference type="Pfam" id="PF13280">
    <property type="entry name" value="WYL"/>
    <property type="match status" value="1"/>
</dbReference>
<gene>
    <name evidence="3" type="ordered locus">trd_1540</name>
</gene>
<keyword evidence="4" id="KW-1185">Reference proteome</keyword>
<dbReference type="OrthoDB" id="9815009at2"/>
<protein>
    <submittedName>
        <fullName evidence="3">Putative transcriptional regulator</fullName>
    </submittedName>
</protein>
<dbReference type="Proteomes" id="UP000000447">
    <property type="component" value="Chromosome"/>
</dbReference>
<dbReference type="PANTHER" id="PTHR34580:SF1">
    <property type="entry name" value="PROTEIN PAFC"/>
    <property type="match status" value="1"/>
</dbReference>
<dbReference type="Gene3D" id="1.10.10.10">
    <property type="entry name" value="Winged helix-like DNA-binding domain superfamily/Winged helix DNA-binding domain"/>
    <property type="match status" value="1"/>
</dbReference>
<dbReference type="HOGENOM" id="CLU_041141_4_1_0"/>
<dbReference type="AlphaFoldDB" id="B9L048"/>
<dbReference type="RefSeq" id="WP_015922487.1">
    <property type="nucleotide sequence ID" value="NC_011959.1"/>
</dbReference>
<dbReference type="InterPro" id="IPR057727">
    <property type="entry name" value="WCX_dom"/>
</dbReference>
<dbReference type="PIRSF" id="PIRSF016838">
    <property type="entry name" value="PafC"/>
    <property type="match status" value="1"/>
</dbReference>
<feature type="domain" description="WYL" evidence="1">
    <location>
        <begin position="154"/>
        <end position="218"/>
    </location>
</feature>
<evidence type="ECO:0000259" key="1">
    <source>
        <dbReference type="Pfam" id="PF13280"/>
    </source>
</evidence>
<dbReference type="EMBL" id="CP001275">
    <property type="protein sequence ID" value="ACM05936.1"/>
    <property type="molecule type" value="Genomic_DNA"/>
</dbReference>
<organism evidence="3 4">
    <name type="scientific">Thermomicrobium roseum (strain ATCC 27502 / DSM 5159 / P-2)</name>
    <dbReference type="NCBI Taxonomy" id="309801"/>
    <lineage>
        <taxon>Bacteria</taxon>
        <taxon>Pseudomonadati</taxon>
        <taxon>Thermomicrobiota</taxon>
        <taxon>Thermomicrobia</taxon>
        <taxon>Thermomicrobiales</taxon>
        <taxon>Thermomicrobiaceae</taxon>
        <taxon>Thermomicrobium</taxon>
    </lineage>
</organism>
<dbReference type="eggNOG" id="COG2378">
    <property type="taxonomic scope" value="Bacteria"/>
</dbReference>
<reference evidence="3 4" key="1">
    <citation type="journal article" date="2009" name="PLoS ONE">
        <title>Complete genome sequence of the aerobic CO-oxidizing thermophile Thermomicrobium roseum.</title>
        <authorList>
            <person name="Wu D."/>
            <person name="Raymond J."/>
            <person name="Wu M."/>
            <person name="Chatterji S."/>
            <person name="Ren Q."/>
            <person name="Graham J.E."/>
            <person name="Bryant D.A."/>
            <person name="Robb F."/>
            <person name="Colman A."/>
            <person name="Tallon L.J."/>
            <person name="Badger J.H."/>
            <person name="Madupu R."/>
            <person name="Ward N.L."/>
            <person name="Eisen J.A."/>
        </authorList>
    </citation>
    <scope>NUCLEOTIDE SEQUENCE [LARGE SCALE GENOMIC DNA]</scope>
    <source>
        <strain evidence="4">ATCC 27502 / DSM 5159 / P-2</strain>
    </source>
</reference>
<name>B9L048_THERP</name>
<evidence type="ECO:0000313" key="4">
    <source>
        <dbReference type="Proteomes" id="UP000000447"/>
    </source>
</evidence>
<accession>B9L048</accession>